<evidence type="ECO:0000313" key="2">
    <source>
        <dbReference type="Proteomes" id="UP000094580"/>
    </source>
</evidence>
<organism evidence="1 2">
    <name type="scientific">Gottfriedia luciferensis</name>
    <dbReference type="NCBI Taxonomy" id="178774"/>
    <lineage>
        <taxon>Bacteria</taxon>
        <taxon>Bacillati</taxon>
        <taxon>Bacillota</taxon>
        <taxon>Bacilli</taxon>
        <taxon>Bacillales</taxon>
        <taxon>Bacillaceae</taxon>
        <taxon>Gottfriedia</taxon>
    </lineage>
</organism>
<evidence type="ECO:0008006" key="3">
    <source>
        <dbReference type="Google" id="ProtNLM"/>
    </source>
</evidence>
<dbReference type="Proteomes" id="UP000094580">
    <property type="component" value="Unassembled WGS sequence"/>
</dbReference>
<dbReference type="PROSITE" id="PS51257">
    <property type="entry name" value="PROKAR_LIPOPROTEIN"/>
    <property type="match status" value="1"/>
</dbReference>
<proteinExistence type="predicted"/>
<reference evidence="1 2" key="1">
    <citation type="submission" date="2016-07" db="EMBL/GenBank/DDBJ databases">
        <authorList>
            <person name="Townsley L."/>
            <person name="Shank E.A."/>
        </authorList>
    </citation>
    <scope>NUCLEOTIDE SEQUENCE [LARGE SCALE GENOMIC DNA]</scope>
    <source>
        <strain evidence="1 2">CH01</strain>
    </source>
</reference>
<comment type="caution">
    <text evidence="1">The sequence shown here is derived from an EMBL/GenBank/DDBJ whole genome shotgun (WGS) entry which is preliminary data.</text>
</comment>
<dbReference type="EMBL" id="MDKC01000002">
    <property type="protein sequence ID" value="ODG93366.1"/>
    <property type="molecule type" value="Genomic_DNA"/>
</dbReference>
<evidence type="ECO:0000313" key="1">
    <source>
        <dbReference type="EMBL" id="ODG93366.1"/>
    </source>
</evidence>
<name>A0ABX2ZUE0_9BACI</name>
<accession>A0ABX2ZUE0</accession>
<gene>
    <name evidence="1" type="ORF">BED47_03495</name>
</gene>
<keyword evidence="2" id="KW-1185">Reference proteome</keyword>
<protein>
    <recommendedName>
        <fullName evidence="3">Lipoprotein</fullName>
    </recommendedName>
</protein>
<dbReference type="RefSeq" id="WP_069032442.1">
    <property type="nucleotide sequence ID" value="NZ_MDKC01000002.1"/>
</dbReference>
<sequence length="164" mass="18323">MKKITFLLIIMSVVGLLLTGCTEKENLKAFDSESEAIEYGIKKSPEIVEILGESKYVYNEKIIVYLFRTNKGEGLGTASLIQKKKKVSWITNGNGALVKQTKGNTTIEKVIESASGIKYDFYAGVAKNSNISIETRTDYDVKPHIDKKSNIYYYLSPLPVKKGK</sequence>